<dbReference type="PANTHER" id="PTHR33326">
    <property type="entry name" value="OS05G0543800 PROTEIN"/>
    <property type="match status" value="1"/>
</dbReference>
<dbReference type="AlphaFoldDB" id="A0A0E0IR20"/>
<feature type="region of interest" description="Disordered" evidence="1">
    <location>
        <begin position="1"/>
        <end position="20"/>
    </location>
</feature>
<protein>
    <recommendedName>
        <fullName evidence="2">DUF3615 domain-containing protein</fullName>
    </recommendedName>
</protein>
<reference evidence="3" key="2">
    <citation type="submission" date="2018-04" db="EMBL/GenBank/DDBJ databases">
        <title>OnivRS2 (Oryza nivara Reference Sequence Version 2).</title>
        <authorList>
            <person name="Zhang J."/>
            <person name="Kudrna D."/>
            <person name="Lee S."/>
            <person name="Talag J."/>
            <person name="Rajasekar S."/>
            <person name="Welchert J."/>
            <person name="Hsing Y.-I."/>
            <person name="Wing R.A."/>
        </authorList>
    </citation>
    <scope>NUCLEOTIDE SEQUENCE [LARGE SCALE GENOMIC DNA]</scope>
</reference>
<evidence type="ECO:0000259" key="2">
    <source>
        <dbReference type="Pfam" id="PF12274"/>
    </source>
</evidence>
<accession>A0A0E0IR20</accession>
<dbReference type="InterPro" id="IPR022059">
    <property type="entry name" value="DUF3615"/>
</dbReference>
<dbReference type="EnsemblPlants" id="ONIVA10G06680.1">
    <property type="protein sequence ID" value="ONIVA10G06680.1"/>
    <property type="gene ID" value="ONIVA10G06680"/>
</dbReference>
<keyword evidence="4" id="KW-1185">Reference proteome</keyword>
<feature type="domain" description="DUF3615" evidence="2">
    <location>
        <begin position="87"/>
        <end position="173"/>
    </location>
</feature>
<reference evidence="3" key="1">
    <citation type="submission" date="2015-04" db="UniProtKB">
        <authorList>
            <consortium name="EnsemblPlants"/>
        </authorList>
    </citation>
    <scope>IDENTIFICATION</scope>
    <source>
        <strain evidence="3">SL10</strain>
    </source>
</reference>
<dbReference type="HOGENOM" id="CLU_1252377_0_0_1"/>
<dbReference type="Proteomes" id="UP000006591">
    <property type="component" value="Chromosome 10"/>
</dbReference>
<organism evidence="3">
    <name type="scientific">Oryza nivara</name>
    <name type="common">Indian wild rice</name>
    <name type="synonym">Oryza sativa f. spontanea</name>
    <dbReference type="NCBI Taxonomy" id="4536"/>
    <lineage>
        <taxon>Eukaryota</taxon>
        <taxon>Viridiplantae</taxon>
        <taxon>Streptophyta</taxon>
        <taxon>Embryophyta</taxon>
        <taxon>Tracheophyta</taxon>
        <taxon>Spermatophyta</taxon>
        <taxon>Magnoliopsida</taxon>
        <taxon>Liliopsida</taxon>
        <taxon>Poales</taxon>
        <taxon>Poaceae</taxon>
        <taxon>BOP clade</taxon>
        <taxon>Oryzoideae</taxon>
        <taxon>Oryzeae</taxon>
        <taxon>Oryzinae</taxon>
        <taxon>Oryza</taxon>
    </lineage>
</organism>
<proteinExistence type="predicted"/>
<evidence type="ECO:0000313" key="3">
    <source>
        <dbReference type="EnsemblPlants" id="ONIVA10G06680.1"/>
    </source>
</evidence>
<dbReference type="Pfam" id="PF12274">
    <property type="entry name" value="DUF3615"/>
    <property type="match status" value="1"/>
</dbReference>
<dbReference type="PANTHER" id="PTHR33326:SF22">
    <property type="entry name" value="OS10G0372700 PROTEIN"/>
    <property type="match status" value="1"/>
</dbReference>
<sequence>MDSCSSVKRSPRKPLPPEACQGKSNYFKEHHAMLENKGKSPYHHAPHAWRFAFCPPIPDSPQAATAIPPVKRKNNKGNTDHHISIIKKALNSYNKANGDLDYEFVGGTRISTIDEFGSTYHHCNFLVFSPTTRTIHLFFAEFDANTQDERGVHAFCPILLRRKEFGICYGCGLVHPRTEDYVAGRSNIWTHYGEEEEDFDSRISVYSFSNMSTYFMFWSVF</sequence>
<evidence type="ECO:0000256" key="1">
    <source>
        <dbReference type="SAM" id="MobiDB-lite"/>
    </source>
</evidence>
<name>A0A0E0IR20_ORYNI</name>
<evidence type="ECO:0000313" key="4">
    <source>
        <dbReference type="Proteomes" id="UP000006591"/>
    </source>
</evidence>
<dbReference type="Gramene" id="ONIVA10G06680.1">
    <property type="protein sequence ID" value="ONIVA10G06680.1"/>
    <property type="gene ID" value="ONIVA10G06680"/>
</dbReference>